<proteinExistence type="predicted"/>
<feature type="compositionally biased region" description="Acidic residues" evidence="1">
    <location>
        <begin position="1"/>
        <end position="28"/>
    </location>
</feature>
<accession>A0AAD1XJY3</accession>
<evidence type="ECO:0000313" key="3">
    <source>
        <dbReference type="Proteomes" id="UP001295684"/>
    </source>
</evidence>
<keyword evidence="3" id="KW-1185">Reference proteome</keyword>
<organism evidence="2 3">
    <name type="scientific">Euplotes crassus</name>
    <dbReference type="NCBI Taxonomy" id="5936"/>
    <lineage>
        <taxon>Eukaryota</taxon>
        <taxon>Sar</taxon>
        <taxon>Alveolata</taxon>
        <taxon>Ciliophora</taxon>
        <taxon>Intramacronucleata</taxon>
        <taxon>Spirotrichea</taxon>
        <taxon>Hypotrichia</taxon>
        <taxon>Euplotida</taxon>
        <taxon>Euplotidae</taxon>
        <taxon>Moneuplotes</taxon>
    </lineage>
</organism>
<dbReference type="Proteomes" id="UP001295684">
    <property type="component" value="Unassembled WGS sequence"/>
</dbReference>
<evidence type="ECO:0000313" key="2">
    <source>
        <dbReference type="EMBL" id="CAI2374131.1"/>
    </source>
</evidence>
<gene>
    <name evidence="2" type="ORF">ECRASSUSDP1_LOCUS15483</name>
</gene>
<dbReference type="EMBL" id="CAMPGE010015516">
    <property type="protein sequence ID" value="CAI2374131.1"/>
    <property type="molecule type" value="Genomic_DNA"/>
</dbReference>
<name>A0AAD1XJY3_EUPCR</name>
<reference evidence="2" key="1">
    <citation type="submission" date="2023-07" db="EMBL/GenBank/DDBJ databases">
        <authorList>
            <consortium name="AG Swart"/>
            <person name="Singh M."/>
            <person name="Singh A."/>
            <person name="Seah K."/>
            <person name="Emmerich C."/>
        </authorList>
    </citation>
    <scope>NUCLEOTIDE SEQUENCE</scope>
    <source>
        <strain evidence="2">DP1</strain>
    </source>
</reference>
<dbReference type="AlphaFoldDB" id="A0AAD1XJY3"/>
<evidence type="ECO:0000256" key="1">
    <source>
        <dbReference type="SAM" id="MobiDB-lite"/>
    </source>
</evidence>
<feature type="compositionally biased region" description="Basic and acidic residues" evidence="1">
    <location>
        <begin position="311"/>
        <end position="323"/>
    </location>
</feature>
<feature type="region of interest" description="Disordered" evidence="1">
    <location>
        <begin position="1"/>
        <end position="37"/>
    </location>
</feature>
<feature type="region of interest" description="Disordered" evidence="1">
    <location>
        <begin position="253"/>
        <end position="285"/>
    </location>
</feature>
<sequence>MSDDEVDPDVEGEEDEEGGESEKEEEEVKEPPKIPTYVPKIDPLTQVMNINRNLDMLNSEVNVISSEFMVMSSAMGGRPKFYNVNSGNQYSSTNYNYVKSPYTSPVRHNAGTATYWNNPNHITLSPSKYHPPGNSYANKYATSGGYSSGNIYKPSAYMSSPVRNSYSPSRYQMPGYAPPPSIPSRLAHNPADDYNVGKLINDIDNVLNNPIPKPPPPVPNLMPMEQTYNTFDRAYPPSFRPAQEIITQVEPERGYMPDYKPPLYGRRTSLPRNNSFTRVDDFYNRRPPTERQNIVQQIQANPRGISPLRSAYKERSPHFERPRSAARPPPAPATDFEIHDAVKTLFR</sequence>
<protein>
    <submittedName>
        <fullName evidence="2">Uncharacterized protein</fullName>
    </submittedName>
</protein>
<comment type="caution">
    <text evidence="2">The sequence shown here is derived from an EMBL/GenBank/DDBJ whole genome shotgun (WGS) entry which is preliminary data.</text>
</comment>
<feature type="region of interest" description="Disordered" evidence="1">
    <location>
        <begin position="301"/>
        <end position="339"/>
    </location>
</feature>